<name>A0A5A7ML27_9PROT</name>
<dbReference type="AlphaFoldDB" id="A0A5A7ML27"/>
<comment type="caution">
    <text evidence="1">The sequence shown here is derived from an EMBL/GenBank/DDBJ whole genome shotgun (WGS) entry which is preliminary data.</text>
</comment>
<evidence type="ECO:0000313" key="1">
    <source>
        <dbReference type="EMBL" id="GEQ96650.1"/>
    </source>
</evidence>
<proteinExistence type="predicted"/>
<gene>
    <name evidence="1" type="ORF">JCM17844_02870</name>
</gene>
<dbReference type="Proteomes" id="UP000322084">
    <property type="component" value="Unassembled WGS sequence"/>
</dbReference>
<reference evidence="1 2" key="1">
    <citation type="submission" date="2019-09" db="EMBL/GenBank/DDBJ databases">
        <title>NBRP : Genome information of microbial organism related human and environment.</title>
        <authorList>
            <person name="Hattori M."/>
            <person name="Oshima K."/>
            <person name="Inaba H."/>
            <person name="Suda W."/>
            <person name="Sakamoto M."/>
            <person name="Iino T."/>
            <person name="Kitahara M."/>
            <person name="Oshida Y."/>
            <person name="Iida T."/>
            <person name="Kudo T."/>
            <person name="Itoh T."/>
            <person name="Ohkuma M."/>
        </authorList>
    </citation>
    <scope>NUCLEOTIDE SEQUENCE [LARGE SCALE GENOMIC DNA]</scope>
    <source>
        <strain evidence="1 2">Hi-2</strain>
    </source>
</reference>
<protein>
    <submittedName>
        <fullName evidence="1">Uncharacterized protein</fullName>
    </submittedName>
</protein>
<dbReference type="EMBL" id="BKCL01000001">
    <property type="protein sequence ID" value="GEQ96650.1"/>
    <property type="molecule type" value="Genomic_DNA"/>
</dbReference>
<evidence type="ECO:0000313" key="2">
    <source>
        <dbReference type="Proteomes" id="UP000322084"/>
    </source>
</evidence>
<accession>A0A5A7ML27</accession>
<organism evidence="1 2">
    <name type="scientific">Iodidimonas gelatinilytica</name>
    <dbReference type="NCBI Taxonomy" id="1236966"/>
    <lineage>
        <taxon>Bacteria</taxon>
        <taxon>Pseudomonadati</taxon>
        <taxon>Pseudomonadota</taxon>
        <taxon>Alphaproteobacteria</taxon>
        <taxon>Iodidimonadales</taxon>
        <taxon>Iodidimonadaceae</taxon>
        <taxon>Iodidimonas</taxon>
    </lineage>
</organism>
<sequence>MQNSVCSVRSGLGAIERYLGEYERRLLWMMERDIRRILSSGHGASGDFSNDKVNINQIDKSLSFAVFQIESQERIASLIKAFEGDRARLDAVFSLIAQEVSFSKIDRKYQKRNGWARKQLGHAMRVYACMDKPNS</sequence>
<dbReference type="RefSeq" id="WP_149999299.1">
    <property type="nucleotide sequence ID" value="NZ_BKCL01000001.1"/>
</dbReference>